<dbReference type="InterPro" id="IPR013094">
    <property type="entry name" value="AB_hydrolase_3"/>
</dbReference>
<keyword evidence="2" id="KW-0378">Hydrolase</keyword>
<evidence type="ECO:0000313" key="4">
    <source>
        <dbReference type="EMBL" id="PRO67828.1"/>
    </source>
</evidence>
<organism evidence="4 5">
    <name type="scientific">Alteromonas gracilis</name>
    <dbReference type="NCBI Taxonomy" id="1479524"/>
    <lineage>
        <taxon>Bacteria</taxon>
        <taxon>Pseudomonadati</taxon>
        <taxon>Pseudomonadota</taxon>
        <taxon>Gammaproteobacteria</taxon>
        <taxon>Alteromonadales</taxon>
        <taxon>Alteromonadaceae</taxon>
        <taxon>Alteromonas/Salinimonas group</taxon>
        <taxon>Alteromonas</taxon>
    </lineage>
</organism>
<keyword evidence="5" id="KW-1185">Reference proteome</keyword>
<dbReference type="RefSeq" id="WP_105932254.1">
    <property type="nucleotide sequence ID" value="NZ_PVNO01000029.1"/>
</dbReference>
<evidence type="ECO:0000313" key="5">
    <source>
        <dbReference type="Proteomes" id="UP000239539"/>
    </source>
</evidence>
<feature type="domain" description="Alpha/beta hydrolase fold-3" evidence="3">
    <location>
        <begin position="97"/>
        <end position="295"/>
    </location>
</feature>
<comment type="caution">
    <text evidence="4">The sequence shown here is derived from an EMBL/GenBank/DDBJ whole genome shotgun (WGS) entry which is preliminary data.</text>
</comment>
<gene>
    <name evidence="4" type="ORF">C6Y39_15495</name>
</gene>
<evidence type="ECO:0000256" key="1">
    <source>
        <dbReference type="ARBA" id="ARBA00010515"/>
    </source>
</evidence>
<dbReference type="PANTHER" id="PTHR48081:SF30">
    <property type="entry name" value="ACETYL-HYDROLASE LIPR-RELATED"/>
    <property type="match status" value="1"/>
</dbReference>
<sequence>MTTRTPTLPKAASDALVKGIANFPTLTKDEVIAATPATNEEWRSYSQARNAEQKKKVKKMKKELEVGVELLRLGQVVVRKLTPNVISPEFENKAYIDVHGGAFVLFGGLPSIEEGLLVASRLGIVVYSVDYRMPPTFPSPAALNDVTSVYNTLLEEIGAQNILVGGTSAGGGLVLSLVQTLIQRNIPLPKAIYVGTPWADLTNTSDSLVTNECVDNVLVTYEGQLKAAAHLYARNKLLSDPSVSPIYGSFAHFPPTYLVSGTRDMFLSDTVRVNRAIRDSGGLTQLELFEGLSHAEYLIFYKTPESETTYRLMKRFFLSNL</sequence>
<reference evidence="5" key="1">
    <citation type="journal article" date="2020" name="Int. J. Syst. Evol. Microbiol.">
        <title>Alteromonas alba sp. nov., a marine bacterium isolated from the seawater of the West Pacific Ocean.</title>
        <authorList>
            <person name="Sun C."/>
            <person name="Wu Y.-H."/>
            <person name="Xamxidin M."/>
            <person name="Cheng H."/>
            <person name="Xu X.-W."/>
        </authorList>
    </citation>
    <scope>NUCLEOTIDE SEQUENCE [LARGE SCALE GENOMIC DNA]</scope>
    <source>
        <strain evidence="5">9a2</strain>
    </source>
</reference>
<dbReference type="Gene3D" id="3.40.50.1820">
    <property type="entry name" value="alpha/beta hydrolase"/>
    <property type="match status" value="1"/>
</dbReference>
<comment type="similarity">
    <text evidence="1">Belongs to the 'GDXG' lipolytic enzyme family.</text>
</comment>
<dbReference type="InterPro" id="IPR050300">
    <property type="entry name" value="GDXG_lipolytic_enzyme"/>
</dbReference>
<name>A0ABX5CK97_9ALTE</name>
<proteinExistence type="inferred from homology"/>
<dbReference type="EMBL" id="PVNO01000029">
    <property type="protein sequence ID" value="PRO67828.1"/>
    <property type="molecule type" value="Genomic_DNA"/>
</dbReference>
<protein>
    <submittedName>
        <fullName evidence="4">Esterase</fullName>
    </submittedName>
</protein>
<dbReference type="PANTHER" id="PTHR48081">
    <property type="entry name" value="AB HYDROLASE SUPERFAMILY PROTEIN C4A8.06C"/>
    <property type="match status" value="1"/>
</dbReference>
<accession>A0ABX5CK97</accession>
<dbReference type="Proteomes" id="UP000239539">
    <property type="component" value="Unassembled WGS sequence"/>
</dbReference>
<dbReference type="Pfam" id="PF07859">
    <property type="entry name" value="Abhydrolase_3"/>
    <property type="match status" value="1"/>
</dbReference>
<evidence type="ECO:0000256" key="2">
    <source>
        <dbReference type="ARBA" id="ARBA00022801"/>
    </source>
</evidence>
<dbReference type="InterPro" id="IPR029058">
    <property type="entry name" value="AB_hydrolase_fold"/>
</dbReference>
<dbReference type="SUPFAM" id="SSF53474">
    <property type="entry name" value="alpha/beta-Hydrolases"/>
    <property type="match status" value="1"/>
</dbReference>
<evidence type="ECO:0000259" key="3">
    <source>
        <dbReference type="Pfam" id="PF07859"/>
    </source>
</evidence>